<reference evidence="2 3" key="1">
    <citation type="submission" date="2013-08" db="EMBL/GenBank/DDBJ databases">
        <authorList>
            <person name="Weinstock G."/>
            <person name="Sodergren E."/>
            <person name="Wylie T."/>
            <person name="Fulton L."/>
            <person name="Fulton R."/>
            <person name="Fronick C."/>
            <person name="O'Laughlin M."/>
            <person name="Godfrey J."/>
            <person name="Miner T."/>
            <person name="Herter B."/>
            <person name="Appelbaum E."/>
            <person name="Cordes M."/>
            <person name="Lek S."/>
            <person name="Wollam A."/>
            <person name="Pepin K.H."/>
            <person name="Palsikar V.B."/>
            <person name="Mitreva M."/>
            <person name="Wilson R.K."/>
        </authorList>
    </citation>
    <scope>NUCLEOTIDE SEQUENCE [LARGE SCALE GENOMIC DNA]</scope>
    <source>
        <strain evidence="2 3">ATCC 700332</strain>
    </source>
</reference>
<dbReference type="Proteomes" id="UP000016649">
    <property type="component" value="Unassembled WGS sequence"/>
</dbReference>
<name>A0ABN0NZQ9_TRELE</name>
<comment type="caution">
    <text evidence="2">The sequence shown here is derived from an EMBL/GenBank/DDBJ whole genome shotgun (WGS) entry which is preliminary data.</text>
</comment>
<evidence type="ECO:0000256" key="1">
    <source>
        <dbReference type="SAM" id="SignalP"/>
    </source>
</evidence>
<sequence length="46" mass="4436">MKSDVTKSTKVVFAAAICIGLLAFFAGCSNGVTPDAVADSNSGGGG</sequence>
<evidence type="ECO:0000313" key="3">
    <source>
        <dbReference type="Proteomes" id="UP000016649"/>
    </source>
</evidence>
<accession>A0ABN0NZQ9</accession>
<organism evidence="2 3">
    <name type="scientific">Treponema lecithinolyticum ATCC 700332</name>
    <dbReference type="NCBI Taxonomy" id="1321815"/>
    <lineage>
        <taxon>Bacteria</taxon>
        <taxon>Pseudomonadati</taxon>
        <taxon>Spirochaetota</taxon>
        <taxon>Spirochaetia</taxon>
        <taxon>Spirochaetales</taxon>
        <taxon>Treponemataceae</taxon>
        <taxon>Treponema</taxon>
    </lineage>
</organism>
<keyword evidence="3" id="KW-1185">Reference proteome</keyword>
<keyword evidence="1" id="KW-0732">Signal</keyword>
<gene>
    <name evidence="2" type="ORF">HMPREF9193_00806</name>
</gene>
<feature type="non-terminal residue" evidence="2">
    <location>
        <position position="46"/>
    </location>
</feature>
<dbReference type="EMBL" id="AWVH01000024">
    <property type="protein sequence ID" value="ERJ93517.1"/>
    <property type="molecule type" value="Genomic_DNA"/>
</dbReference>
<feature type="signal peptide" evidence="1">
    <location>
        <begin position="1"/>
        <end position="28"/>
    </location>
</feature>
<dbReference type="PROSITE" id="PS51257">
    <property type="entry name" value="PROKAR_LIPOPROTEIN"/>
    <property type="match status" value="1"/>
</dbReference>
<proteinExistence type="predicted"/>
<feature type="chain" id="PRO_5047317394" description="Lipoprotein" evidence="1">
    <location>
        <begin position="29"/>
        <end position="46"/>
    </location>
</feature>
<evidence type="ECO:0000313" key="2">
    <source>
        <dbReference type="EMBL" id="ERJ93517.1"/>
    </source>
</evidence>
<protein>
    <recommendedName>
        <fullName evidence="4">Lipoprotein</fullName>
    </recommendedName>
</protein>
<evidence type="ECO:0008006" key="4">
    <source>
        <dbReference type="Google" id="ProtNLM"/>
    </source>
</evidence>